<feature type="domain" description="Sphingomyelin phosphodiesterase C-terminal" evidence="3">
    <location>
        <begin position="11"/>
        <end position="109"/>
    </location>
</feature>
<dbReference type="GO" id="GO:0005615">
    <property type="term" value="C:extracellular space"/>
    <property type="evidence" value="ECO:0007669"/>
    <property type="project" value="TreeGrafter"/>
</dbReference>
<evidence type="ECO:0000313" key="5">
    <source>
        <dbReference type="Proteomes" id="UP001187531"/>
    </source>
</evidence>
<dbReference type="GO" id="GO:0046513">
    <property type="term" value="P:ceramide biosynthetic process"/>
    <property type="evidence" value="ECO:0007669"/>
    <property type="project" value="TreeGrafter"/>
</dbReference>
<dbReference type="PANTHER" id="PTHR10340:SF29">
    <property type="entry name" value="SPHINGOMYELIN PHOSPHODIESTERASE"/>
    <property type="match status" value="1"/>
</dbReference>
<reference evidence="4" key="1">
    <citation type="submission" date="2023-07" db="EMBL/GenBank/DDBJ databases">
        <title>Chromosome-level genome assembly of Artemia franciscana.</title>
        <authorList>
            <person name="Jo E."/>
        </authorList>
    </citation>
    <scope>NUCLEOTIDE SEQUENCE</scope>
    <source>
        <tissue evidence="4">Whole body</tissue>
    </source>
</reference>
<dbReference type="GO" id="GO:0005764">
    <property type="term" value="C:lysosome"/>
    <property type="evidence" value="ECO:0007669"/>
    <property type="project" value="TreeGrafter"/>
</dbReference>
<dbReference type="Pfam" id="PF19272">
    <property type="entry name" value="ASMase_C"/>
    <property type="match status" value="1"/>
</dbReference>
<keyword evidence="1" id="KW-0378">Hydrolase</keyword>
<evidence type="ECO:0000259" key="3">
    <source>
        <dbReference type="Pfam" id="PF19272"/>
    </source>
</evidence>
<dbReference type="EMBL" id="JAVRJZ010000125">
    <property type="protein sequence ID" value="KAK2702986.1"/>
    <property type="molecule type" value="Genomic_DNA"/>
</dbReference>
<dbReference type="AlphaFoldDB" id="A0AA88KUQ4"/>
<dbReference type="GO" id="GO:0061750">
    <property type="term" value="F:acid sphingomyelin phosphodiesterase activity"/>
    <property type="evidence" value="ECO:0007669"/>
    <property type="project" value="TreeGrafter"/>
</dbReference>
<gene>
    <name evidence="4" type="ORF">QYM36_018441</name>
</gene>
<protein>
    <recommendedName>
        <fullName evidence="3">Sphingomyelin phosphodiesterase C-terminal domain-containing protein</fullName>
    </recommendedName>
</protein>
<evidence type="ECO:0000313" key="4">
    <source>
        <dbReference type="EMBL" id="KAK2702986.1"/>
    </source>
</evidence>
<proteinExistence type="predicted"/>
<name>A0AA88KUQ4_ARTSF</name>
<comment type="caution">
    <text evidence="4">The sequence shown here is derived from an EMBL/GenBank/DDBJ whole genome shotgun (WGS) entry which is preliminary data.</text>
</comment>
<dbReference type="GO" id="GO:0006685">
    <property type="term" value="P:sphingomyelin catabolic process"/>
    <property type="evidence" value="ECO:0007669"/>
    <property type="project" value="TreeGrafter"/>
</dbReference>
<dbReference type="PANTHER" id="PTHR10340">
    <property type="entry name" value="SPHINGOMYELIN PHOSPHODIESTERASE"/>
    <property type="match status" value="1"/>
</dbReference>
<dbReference type="GO" id="GO:0016020">
    <property type="term" value="C:membrane"/>
    <property type="evidence" value="ECO:0007669"/>
    <property type="project" value="GOC"/>
</dbReference>
<evidence type="ECO:0000256" key="1">
    <source>
        <dbReference type="ARBA" id="ARBA00022801"/>
    </source>
</evidence>
<keyword evidence="2" id="KW-0325">Glycoprotein</keyword>
<keyword evidence="5" id="KW-1185">Reference proteome</keyword>
<dbReference type="InterPro" id="IPR045473">
    <property type="entry name" value="ASM_C"/>
</dbReference>
<organism evidence="4 5">
    <name type="scientific">Artemia franciscana</name>
    <name type="common">Brine shrimp</name>
    <name type="synonym">Artemia sanfranciscana</name>
    <dbReference type="NCBI Taxonomy" id="6661"/>
    <lineage>
        <taxon>Eukaryota</taxon>
        <taxon>Metazoa</taxon>
        <taxon>Ecdysozoa</taxon>
        <taxon>Arthropoda</taxon>
        <taxon>Crustacea</taxon>
        <taxon>Branchiopoda</taxon>
        <taxon>Anostraca</taxon>
        <taxon>Artemiidae</taxon>
        <taxon>Artemia</taxon>
    </lineage>
</organism>
<accession>A0AA88KUQ4</accession>
<evidence type="ECO:0000256" key="2">
    <source>
        <dbReference type="ARBA" id="ARBA00023180"/>
    </source>
</evidence>
<dbReference type="Proteomes" id="UP001187531">
    <property type="component" value="Unassembled WGS sequence"/>
</dbReference>
<sequence>MQKQDGCQEGMLEHEAWIMNLTEANIGPSDPKWFKLYDGRETFGLNSLSAQEMSDLVDRFIVDEELFQIYYRNYVKQGDPKMERGCDAECKRGKLCSMVTSDFGNQTKCNEISRKMKLRN</sequence>